<dbReference type="Proteomes" id="UP001303473">
    <property type="component" value="Unassembled WGS sequence"/>
</dbReference>
<evidence type="ECO:0000313" key="2">
    <source>
        <dbReference type="Proteomes" id="UP001303473"/>
    </source>
</evidence>
<organism evidence="1 2">
    <name type="scientific">Diplogelasinospora grovesii</name>
    <dbReference type="NCBI Taxonomy" id="303347"/>
    <lineage>
        <taxon>Eukaryota</taxon>
        <taxon>Fungi</taxon>
        <taxon>Dikarya</taxon>
        <taxon>Ascomycota</taxon>
        <taxon>Pezizomycotina</taxon>
        <taxon>Sordariomycetes</taxon>
        <taxon>Sordariomycetidae</taxon>
        <taxon>Sordariales</taxon>
        <taxon>Diplogelasinosporaceae</taxon>
        <taxon>Diplogelasinospora</taxon>
    </lineage>
</organism>
<gene>
    <name evidence="1" type="ORF">QBC46DRAFT_433210</name>
</gene>
<sequence>MPLETLLEELLGRLDDLLDRLDTIASNVQPPLPVPLMGAAVLFVFSTTVPARFAAAWSRLVRWAESVVNPPVTAAAAAAPDHWRDQLAMGISHLVVWVDGMLSPFKLEQCRA</sequence>
<accession>A0AAN6N854</accession>
<proteinExistence type="predicted"/>
<reference evidence="2" key="1">
    <citation type="journal article" date="2023" name="Mol. Phylogenet. Evol.">
        <title>Genome-scale phylogeny and comparative genomics of the fungal order Sordariales.</title>
        <authorList>
            <person name="Hensen N."/>
            <person name="Bonometti L."/>
            <person name="Westerberg I."/>
            <person name="Brannstrom I.O."/>
            <person name="Guillou S."/>
            <person name="Cros-Aarteil S."/>
            <person name="Calhoun S."/>
            <person name="Haridas S."/>
            <person name="Kuo A."/>
            <person name="Mondo S."/>
            <person name="Pangilinan J."/>
            <person name="Riley R."/>
            <person name="LaButti K."/>
            <person name="Andreopoulos B."/>
            <person name="Lipzen A."/>
            <person name="Chen C."/>
            <person name="Yan M."/>
            <person name="Daum C."/>
            <person name="Ng V."/>
            <person name="Clum A."/>
            <person name="Steindorff A."/>
            <person name="Ohm R.A."/>
            <person name="Martin F."/>
            <person name="Silar P."/>
            <person name="Natvig D.O."/>
            <person name="Lalanne C."/>
            <person name="Gautier V."/>
            <person name="Ament-Velasquez S.L."/>
            <person name="Kruys A."/>
            <person name="Hutchinson M.I."/>
            <person name="Powell A.J."/>
            <person name="Barry K."/>
            <person name="Miller A.N."/>
            <person name="Grigoriev I.V."/>
            <person name="Debuchy R."/>
            <person name="Gladieux P."/>
            <person name="Hiltunen Thoren M."/>
            <person name="Johannesson H."/>
        </authorList>
    </citation>
    <scope>NUCLEOTIDE SEQUENCE [LARGE SCALE GENOMIC DNA]</scope>
    <source>
        <strain evidence="2">CBS 340.73</strain>
    </source>
</reference>
<name>A0AAN6N854_9PEZI</name>
<protein>
    <submittedName>
        <fullName evidence="1">Uncharacterized protein</fullName>
    </submittedName>
</protein>
<dbReference type="AlphaFoldDB" id="A0AAN6N854"/>
<dbReference type="EMBL" id="MU853790">
    <property type="protein sequence ID" value="KAK3940921.1"/>
    <property type="molecule type" value="Genomic_DNA"/>
</dbReference>
<evidence type="ECO:0000313" key="1">
    <source>
        <dbReference type="EMBL" id="KAK3940921.1"/>
    </source>
</evidence>
<comment type="caution">
    <text evidence="1">The sequence shown here is derived from an EMBL/GenBank/DDBJ whole genome shotgun (WGS) entry which is preliminary data.</text>
</comment>
<keyword evidence="2" id="KW-1185">Reference proteome</keyword>